<sequence length="390" mass="40711">MRSLRGNDQSVVRALNKNAVLNFLHHEGPLSRANLKERSGLSGAAISAVVAELMDDGLVEEQEIGPSTGGRPPVMLRVNYAARAAVGIKLMERELAAVLVDLGGRVRGGVRLPLAEHTPELVARVASQATEQLLAASNLPHDRLAGIGMGLPGVIDSARGVCVRSAYLGWQDVPIAALLEARVGVPTFIDNDVNAFAAAERLFGHGKGAAHLAVVTVGRGIGAGLVLGGVAHRGRDGGAGELGHTVSEVGGRVCECGKRGCLEAYASEPALLARAKEAGVRVKDVQDLLMNVHDERVAAILHDGGTRVGVALANLVNLVNPELVVIGGEGVRLGDVFFEALRAALREHAFDGLARHLPVVVEPWGDDAWARGAASLAVSRVFDLEVSSDV</sequence>
<keyword evidence="4" id="KW-1185">Reference proteome</keyword>
<proteinExistence type="inferred from homology"/>
<dbReference type="InterPro" id="IPR036388">
    <property type="entry name" value="WH-like_DNA-bd_sf"/>
</dbReference>
<dbReference type="EMBL" id="QJSX01000012">
    <property type="protein sequence ID" value="PYE52697.1"/>
    <property type="molecule type" value="Genomic_DNA"/>
</dbReference>
<accession>A0A318S923</accession>
<dbReference type="Gene3D" id="3.30.420.40">
    <property type="match status" value="2"/>
</dbReference>
<dbReference type="PANTHER" id="PTHR18964:SF149">
    <property type="entry name" value="BIFUNCTIONAL UDP-N-ACETYLGLUCOSAMINE 2-EPIMERASE_N-ACETYLMANNOSAMINE KINASE"/>
    <property type="match status" value="1"/>
</dbReference>
<dbReference type="InterPro" id="IPR000600">
    <property type="entry name" value="ROK"/>
</dbReference>
<dbReference type="InterPro" id="IPR049874">
    <property type="entry name" value="ROK_cs"/>
</dbReference>
<dbReference type="OrthoDB" id="9796533at2"/>
<comment type="similarity">
    <text evidence="1">Belongs to the ROK (NagC/XylR) family.</text>
</comment>
<dbReference type="InterPro" id="IPR000835">
    <property type="entry name" value="HTH_MarR-typ"/>
</dbReference>
<dbReference type="PROSITE" id="PS01125">
    <property type="entry name" value="ROK"/>
    <property type="match status" value="1"/>
</dbReference>
<name>A0A318S923_9DEIO</name>
<evidence type="ECO:0000313" key="4">
    <source>
        <dbReference type="Proteomes" id="UP000248326"/>
    </source>
</evidence>
<reference evidence="3 4" key="1">
    <citation type="submission" date="2018-06" db="EMBL/GenBank/DDBJ databases">
        <title>Genomic Encyclopedia of Type Strains, Phase IV (KMG-IV): sequencing the most valuable type-strain genomes for metagenomic binning, comparative biology and taxonomic classification.</title>
        <authorList>
            <person name="Goeker M."/>
        </authorList>
    </citation>
    <scope>NUCLEOTIDE SEQUENCE [LARGE SCALE GENOMIC DNA]</scope>
    <source>
        <strain evidence="3 4">DSM 18048</strain>
    </source>
</reference>
<comment type="caution">
    <text evidence="3">The sequence shown here is derived from an EMBL/GenBank/DDBJ whole genome shotgun (WGS) entry which is preliminary data.</text>
</comment>
<evidence type="ECO:0000313" key="3">
    <source>
        <dbReference type="EMBL" id="PYE52697.1"/>
    </source>
</evidence>
<dbReference type="InterPro" id="IPR036390">
    <property type="entry name" value="WH_DNA-bd_sf"/>
</dbReference>
<evidence type="ECO:0000259" key="2">
    <source>
        <dbReference type="Pfam" id="PF12802"/>
    </source>
</evidence>
<protein>
    <submittedName>
        <fullName evidence="3">Putative NBD/HSP70 family sugar kinase</fullName>
    </submittedName>
</protein>
<dbReference type="RefSeq" id="WP_110887596.1">
    <property type="nucleotide sequence ID" value="NZ_QJSX01000012.1"/>
</dbReference>
<keyword evidence="3" id="KW-0418">Kinase</keyword>
<dbReference type="Pfam" id="PF00480">
    <property type="entry name" value="ROK"/>
    <property type="match status" value="1"/>
</dbReference>
<dbReference type="PANTHER" id="PTHR18964">
    <property type="entry name" value="ROK (REPRESSOR, ORF, KINASE) FAMILY"/>
    <property type="match status" value="1"/>
</dbReference>
<dbReference type="InterPro" id="IPR043129">
    <property type="entry name" value="ATPase_NBD"/>
</dbReference>
<dbReference type="Gene3D" id="1.10.10.10">
    <property type="entry name" value="Winged helix-like DNA-binding domain superfamily/Winged helix DNA-binding domain"/>
    <property type="match status" value="1"/>
</dbReference>
<dbReference type="AlphaFoldDB" id="A0A318S923"/>
<feature type="domain" description="HTH marR-type" evidence="2">
    <location>
        <begin position="20"/>
        <end position="62"/>
    </location>
</feature>
<dbReference type="Proteomes" id="UP000248326">
    <property type="component" value="Unassembled WGS sequence"/>
</dbReference>
<dbReference type="Pfam" id="PF12802">
    <property type="entry name" value="MarR_2"/>
    <property type="match status" value="1"/>
</dbReference>
<organism evidence="3 4">
    <name type="scientific">Deinococcus yavapaiensis KR-236</name>
    <dbReference type="NCBI Taxonomy" id="694435"/>
    <lineage>
        <taxon>Bacteria</taxon>
        <taxon>Thermotogati</taxon>
        <taxon>Deinococcota</taxon>
        <taxon>Deinococci</taxon>
        <taxon>Deinococcales</taxon>
        <taxon>Deinococcaceae</taxon>
        <taxon>Deinococcus</taxon>
    </lineage>
</organism>
<evidence type="ECO:0000256" key="1">
    <source>
        <dbReference type="ARBA" id="ARBA00006479"/>
    </source>
</evidence>
<dbReference type="CDD" id="cd24073">
    <property type="entry name" value="ASKHA_ATPase_ROK_CYANR"/>
    <property type="match status" value="1"/>
</dbReference>
<dbReference type="SUPFAM" id="SSF46785">
    <property type="entry name" value="Winged helix' DNA-binding domain"/>
    <property type="match status" value="1"/>
</dbReference>
<dbReference type="GO" id="GO:0003700">
    <property type="term" value="F:DNA-binding transcription factor activity"/>
    <property type="evidence" value="ECO:0007669"/>
    <property type="project" value="InterPro"/>
</dbReference>
<keyword evidence="3" id="KW-0808">Transferase</keyword>
<gene>
    <name evidence="3" type="ORF">DES52_11218</name>
</gene>
<dbReference type="GO" id="GO:0016301">
    <property type="term" value="F:kinase activity"/>
    <property type="evidence" value="ECO:0007669"/>
    <property type="project" value="UniProtKB-KW"/>
</dbReference>
<dbReference type="SUPFAM" id="SSF53067">
    <property type="entry name" value="Actin-like ATPase domain"/>
    <property type="match status" value="1"/>
</dbReference>